<gene>
    <name evidence="1" type="ORF">LACBIDRAFT_296995</name>
</gene>
<sequence>MAVNYLGPFVFTRTLLPLLESTAANGDDVRIINVGSSGHKDVTHLDYSSKEAWNHKFNWSLLPTMSRYSESSRVKYLLHMPNDSRIFQTRRSPVDKLSRQTPCSRKLQGDGAACTSRCHP</sequence>
<protein>
    <submittedName>
        <fullName evidence="1">Predicted protein</fullName>
    </submittedName>
</protein>
<reference evidence="1 2" key="1">
    <citation type="journal article" date="2008" name="Nature">
        <title>The genome of Laccaria bicolor provides insights into mycorrhizal symbiosis.</title>
        <authorList>
            <person name="Martin F."/>
            <person name="Aerts A."/>
            <person name="Ahren D."/>
            <person name="Brun A."/>
            <person name="Danchin E.G.J."/>
            <person name="Duchaussoy F."/>
            <person name="Gibon J."/>
            <person name="Kohler A."/>
            <person name="Lindquist E."/>
            <person name="Pereda V."/>
            <person name="Salamov A."/>
            <person name="Shapiro H.J."/>
            <person name="Wuyts J."/>
            <person name="Blaudez D."/>
            <person name="Buee M."/>
            <person name="Brokstein P."/>
            <person name="Canbaeck B."/>
            <person name="Cohen D."/>
            <person name="Courty P.E."/>
            <person name="Coutinho P.M."/>
            <person name="Delaruelle C."/>
            <person name="Detter J.C."/>
            <person name="Deveau A."/>
            <person name="DiFazio S."/>
            <person name="Duplessis S."/>
            <person name="Fraissinet-Tachet L."/>
            <person name="Lucic E."/>
            <person name="Frey-Klett P."/>
            <person name="Fourrey C."/>
            <person name="Feussner I."/>
            <person name="Gay G."/>
            <person name="Grimwood J."/>
            <person name="Hoegger P.J."/>
            <person name="Jain P."/>
            <person name="Kilaru S."/>
            <person name="Labbe J."/>
            <person name="Lin Y.C."/>
            <person name="Legue V."/>
            <person name="Le Tacon F."/>
            <person name="Marmeisse R."/>
            <person name="Melayah D."/>
            <person name="Montanini B."/>
            <person name="Muratet M."/>
            <person name="Nehls U."/>
            <person name="Niculita-Hirzel H."/>
            <person name="Oudot-Le Secq M.P."/>
            <person name="Peter M."/>
            <person name="Quesneville H."/>
            <person name="Rajashekar B."/>
            <person name="Reich M."/>
            <person name="Rouhier N."/>
            <person name="Schmutz J."/>
            <person name="Yin T."/>
            <person name="Chalot M."/>
            <person name="Henrissat B."/>
            <person name="Kuees U."/>
            <person name="Lucas S."/>
            <person name="Van de Peer Y."/>
            <person name="Podila G.K."/>
            <person name="Polle A."/>
            <person name="Pukkila P.J."/>
            <person name="Richardson P.M."/>
            <person name="Rouze P."/>
            <person name="Sanders I.R."/>
            <person name="Stajich J.E."/>
            <person name="Tunlid A."/>
            <person name="Tuskan G."/>
            <person name="Grigoriev I.V."/>
        </authorList>
    </citation>
    <scope>NUCLEOTIDE SEQUENCE [LARGE SCALE GENOMIC DNA]</scope>
    <source>
        <strain evidence="2">S238N-H82 / ATCC MYA-4686</strain>
    </source>
</reference>
<dbReference type="GeneID" id="6076335"/>
<name>B0D9R2_LACBS</name>
<dbReference type="EMBL" id="DS547101">
    <property type="protein sequence ID" value="EDR08626.1"/>
    <property type="molecule type" value="Genomic_DNA"/>
</dbReference>
<organism evidence="2">
    <name type="scientific">Laccaria bicolor (strain S238N-H82 / ATCC MYA-4686)</name>
    <name type="common">Bicoloured deceiver</name>
    <name type="synonym">Laccaria laccata var. bicolor</name>
    <dbReference type="NCBI Taxonomy" id="486041"/>
    <lineage>
        <taxon>Eukaryota</taxon>
        <taxon>Fungi</taxon>
        <taxon>Dikarya</taxon>
        <taxon>Basidiomycota</taxon>
        <taxon>Agaricomycotina</taxon>
        <taxon>Agaricomycetes</taxon>
        <taxon>Agaricomycetidae</taxon>
        <taxon>Agaricales</taxon>
        <taxon>Agaricineae</taxon>
        <taxon>Hydnangiaceae</taxon>
        <taxon>Laccaria</taxon>
    </lineage>
</organism>
<dbReference type="KEGG" id="lbc:LACBIDRAFT_296995"/>
<proteinExistence type="predicted"/>
<dbReference type="RefSeq" id="XP_001880851.1">
    <property type="nucleotide sequence ID" value="XM_001880816.1"/>
</dbReference>
<dbReference type="OrthoDB" id="191139at2759"/>
<dbReference type="Gene3D" id="3.40.50.720">
    <property type="entry name" value="NAD(P)-binding Rossmann-like Domain"/>
    <property type="match status" value="1"/>
</dbReference>
<evidence type="ECO:0000313" key="1">
    <source>
        <dbReference type="EMBL" id="EDR08626.1"/>
    </source>
</evidence>
<keyword evidence="2" id="KW-1185">Reference proteome</keyword>
<dbReference type="Proteomes" id="UP000001194">
    <property type="component" value="Unassembled WGS sequence"/>
</dbReference>
<dbReference type="HOGENOM" id="CLU_2050060_0_0_1"/>
<dbReference type="InParanoid" id="B0D9R2"/>
<evidence type="ECO:0000313" key="2">
    <source>
        <dbReference type="Proteomes" id="UP000001194"/>
    </source>
</evidence>
<accession>B0D9R2</accession>
<dbReference type="AlphaFoldDB" id="B0D9R2"/>